<gene>
    <name evidence="2" type="primary">Setmar_140</name>
    <name evidence="2" type="ORF">G6Z78_0008150</name>
</gene>
<organism evidence="2 3">
    <name type="scientific">Pseudoatta argentina</name>
    <dbReference type="NCBI Taxonomy" id="621737"/>
    <lineage>
        <taxon>Eukaryota</taxon>
        <taxon>Metazoa</taxon>
        <taxon>Ecdysozoa</taxon>
        <taxon>Arthropoda</taxon>
        <taxon>Hexapoda</taxon>
        <taxon>Insecta</taxon>
        <taxon>Pterygota</taxon>
        <taxon>Neoptera</taxon>
        <taxon>Endopterygota</taxon>
        <taxon>Hymenoptera</taxon>
        <taxon>Apocrita</taxon>
        <taxon>Aculeata</taxon>
        <taxon>Formicoidea</taxon>
        <taxon>Formicidae</taxon>
        <taxon>Myrmicinae</taxon>
        <taxon>Pseudoatta</taxon>
    </lineage>
</organism>
<dbReference type="Proteomes" id="UP000668214">
    <property type="component" value="Unassembled WGS sequence"/>
</dbReference>
<evidence type="ECO:0000256" key="1">
    <source>
        <dbReference type="SAM" id="MobiDB-lite"/>
    </source>
</evidence>
<keyword evidence="2" id="KW-0808">Transferase</keyword>
<comment type="caution">
    <text evidence="2">The sequence shown here is derived from an EMBL/GenBank/DDBJ whole genome shotgun (WGS) entry which is preliminary data.</text>
</comment>
<dbReference type="InterPro" id="IPR036397">
    <property type="entry name" value="RNaseH_sf"/>
</dbReference>
<feature type="non-terminal residue" evidence="2">
    <location>
        <position position="1"/>
    </location>
</feature>
<protein>
    <submittedName>
        <fullName evidence="2">SETMR methyltransferase</fullName>
    </submittedName>
</protein>
<evidence type="ECO:0000313" key="3">
    <source>
        <dbReference type="Proteomes" id="UP000668214"/>
    </source>
</evidence>
<proteinExistence type="predicted"/>
<keyword evidence="3" id="KW-1185">Reference proteome</keyword>
<name>A0A836JN48_9HYME</name>
<feature type="region of interest" description="Disordered" evidence="1">
    <location>
        <begin position="1"/>
        <end position="20"/>
    </location>
</feature>
<accession>A0A836JN48</accession>
<evidence type="ECO:0000313" key="2">
    <source>
        <dbReference type="EMBL" id="KAG5319818.1"/>
    </source>
</evidence>
<dbReference type="AlphaFoldDB" id="A0A836JN48"/>
<sequence length="415" mass="48263">MDQEIDSDEEMLSDDAGYTSDLSERDTDYVERFVPSSEIHALNSRTKHCIIHCYYTTGDRLSICAECMIRLADTDIAGLYLVRKHDIGHIYALSGQACTNCRLPTYVIFPCNKSLLWWNISRGCNDATNASSSLKNFVVPSVRVSPLDTEYASGEYASRDERSLVWREIDAPFESRISTGAVINSNHIEPRRFLEDAKEIVFERVRDAVERHVVRATRRRAYPSIARRIPGTRQRMPAHANCNLNYKNSFYIPIVFHNSGYDAHFVIKEIATAFEGHVDILPITKEKYNDDYYAALLDRFNNILKKKRPHLAKKKVLFHQDNARVHASMAKFNEFHYELFSHPTYSPDLVPYDYFLFSKLKKWFGRKRFTTREQLIAETEAYLEGLDKLYFSDGLKKLENRWIKCIELKGDYIEK</sequence>
<dbReference type="PANTHER" id="PTHR46060">
    <property type="entry name" value="MARINER MOS1 TRANSPOSASE-LIKE PROTEIN"/>
    <property type="match status" value="1"/>
</dbReference>
<keyword evidence="2" id="KW-0489">Methyltransferase</keyword>
<dbReference type="Gene3D" id="3.30.420.10">
    <property type="entry name" value="Ribonuclease H-like superfamily/Ribonuclease H"/>
    <property type="match status" value="1"/>
</dbReference>
<dbReference type="PANTHER" id="PTHR46060:SF1">
    <property type="entry name" value="MARINER MOS1 TRANSPOSASE-LIKE PROTEIN"/>
    <property type="match status" value="1"/>
</dbReference>
<dbReference type="GO" id="GO:0008168">
    <property type="term" value="F:methyltransferase activity"/>
    <property type="evidence" value="ECO:0007669"/>
    <property type="project" value="UniProtKB-KW"/>
</dbReference>
<reference evidence="2" key="1">
    <citation type="submission" date="2020-02" db="EMBL/GenBank/DDBJ databases">
        <title>Relaxed selection underlies rapid genomic changes in the transitions from sociality to social parasitism in ants.</title>
        <authorList>
            <person name="Bi X."/>
        </authorList>
    </citation>
    <scope>NUCLEOTIDE SEQUENCE</scope>
    <source>
        <strain evidence="2">BGI-DK2014c</strain>
        <tissue evidence="2">Whole body</tissue>
    </source>
</reference>
<feature type="compositionally biased region" description="Acidic residues" evidence="1">
    <location>
        <begin position="1"/>
        <end position="13"/>
    </location>
</feature>
<dbReference type="EMBL" id="JAANIA010001614">
    <property type="protein sequence ID" value="KAG5319818.1"/>
    <property type="molecule type" value="Genomic_DNA"/>
</dbReference>
<dbReference type="GO" id="GO:0003676">
    <property type="term" value="F:nucleic acid binding"/>
    <property type="evidence" value="ECO:0007669"/>
    <property type="project" value="InterPro"/>
</dbReference>
<dbReference type="GO" id="GO:0032259">
    <property type="term" value="P:methylation"/>
    <property type="evidence" value="ECO:0007669"/>
    <property type="project" value="UniProtKB-KW"/>
</dbReference>
<feature type="non-terminal residue" evidence="2">
    <location>
        <position position="415"/>
    </location>
</feature>
<dbReference type="InterPro" id="IPR052709">
    <property type="entry name" value="Transposase-MT_Hybrid"/>
</dbReference>